<comment type="pathway">
    <text evidence="11">Cofactor biosynthesis; ubiquinone biosynthesis.</text>
</comment>
<dbReference type="PROSITE" id="PS01304">
    <property type="entry name" value="UBIH"/>
    <property type="match status" value="1"/>
</dbReference>
<feature type="domain" description="FAD-binding" evidence="12">
    <location>
        <begin position="31"/>
        <end position="314"/>
    </location>
</feature>
<evidence type="ECO:0000256" key="2">
    <source>
        <dbReference type="ARBA" id="ARBA00005349"/>
    </source>
</evidence>
<evidence type="ECO:0000256" key="6">
    <source>
        <dbReference type="ARBA" id="ARBA00022827"/>
    </source>
</evidence>
<dbReference type="PANTHER" id="PTHR43876">
    <property type="entry name" value="UBIQUINONE BIOSYNTHESIS MONOOXYGENASE COQ6, MITOCHONDRIAL"/>
    <property type="match status" value="1"/>
</dbReference>
<organism evidence="13 14">
    <name type="scientific">Rhizopus delemar</name>
    <dbReference type="NCBI Taxonomy" id="936053"/>
    <lineage>
        <taxon>Eukaryota</taxon>
        <taxon>Fungi</taxon>
        <taxon>Fungi incertae sedis</taxon>
        <taxon>Mucoromycota</taxon>
        <taxon>Mucoromycotina</taxon>
        <taxon>Mucoromycetes</taxon>
        <taxon>Mucorales</taxon>
        <taxon>Mucorineae</taxon>
        <taxon>Rhizopodaceae</taxon>
        <taxon>Rhizopus</taxon>
    </lineage>
</organism>
<dbReference type="FunFam" id="3.50.50.60:FF:000021">
    <property type="entry name" value="Ubiquinone biosynthesis monooxygenase COQ6"/>
    <property type="match status" value="1"/>
</dbReference>
<comment type="caution">
    <text evidence="13">The sequence shown here is derived from an EMBL/GenBank/DDBJ whole genome shotgun (WGS) entry which is preliminary data.</text>
</comment>
<dbReference type="GO" id="GO:0120538">
    <property type="term" value="F:2-methoxy-6-polyprenolphenol 4-hydroxylase activity"/>
    <property type="evidence" value="ECO:0007669"/>
    <property type="project" value="UniProtKB-EC"/>
</dbReference>
<evidence type="ECO:0000313" key="13">
    <source>
        <dbReference type="EMBL" id="KAG1569533.1"/>
    </source>
</evidence>
<dbReference type="InterPro" id="IPR002938">
    <property type="entry name" value="FAD-bd"/>
</dbReference>
<dbReference type="EMBL" id="JAANIU010000907">
    <property type="protein sequence ID" value="KAG1569533.1"/>
    <property type="molecule type" value="Genomic_DNA"/>
</dbReference>
<comment type="function">
    <text evidence="11">FAD-dependent monooxygenase required for two non-consecutive steps during ubiquinone biosynthesis. Required for the C5-ring hydroxylation during ubiquinone biosynthesis by catalyzing the hydroxylation of 4-hydroxy-3-(all-trans-polyprenyl)benzoic acid to 3,4-dihydroxy-5-(all-trans-polyprenyl)benzoic acid. Also acts downstream of coq4, for the C1-hydroxylation during ubiquinone biosynthesis by catalyzing the hydroxylation of 2-methoxy-6-(all-trans-polyprenyl)phenol to 2-methoxy-6-(all-trans-polyprenyl)benzene-1,4-diol. The electrons required for the hydroxylation reaction are funneled indirectly to coq6 from NADPH via a ferredoxin/ferredoxin reductase system.</text>
</comment>
<comment type="similarity">
    <text evidence="2 11">Belongs to the UbiH/COQ6 family.</text>
</comment>
<evidence type="ECO:0000256" key="11">
    <source>
        <dbReference type="HAMAP-Rule" id="MF_03193"/>
    </source>
</evidence>
<keyword evidence="5 11" id="KW-0999">Mitochondrion inner membrane</keyword>
<keyword evidence="3 11" id="KW-0285">Flavoprotein</keyword>
<comment type="catalytic activity">
    <reaction evidence="11">
        <text>a 2-methoxy-6-(all-trans-polyprenyl)phenol + 2 reduced [2Fe-2S]-[ferredoxin] + O2 + 2 H(+) = a 2-methoxy-6-(all-trans-polyprenyl)benzene-1,4-diol + 2 oxidized [2Fe-2S]-[ferredoxin] + H2O</text>
        <dbReference type="Rhea" id="RHEA:81183"/>
        <dbReference type="Rhea" id="RHEA-COMP:9551"/>
        <dbReference type="Rhea" id="RHEA-COMP:10000"/>
        <dbReference type="Rhea" id="RHEA-COMP:10001"/>
        <dbReference type="Rhea" id="RHEA-COMP:10858"/>
        <dbReference type="ChEBI" id="CHEBI:15377"/>
        <dbReference type="ChEBI" id="CHEBI:15378"/>
        <dbReference type="ChEBI" id="CHEBI:15379"/>
        <dbReference type="ChEBI" id="CHEBI:33737"/>
        <dbReference type="ChEBI" id="CHEBI:33738"/>
        <dbReference type="ChEBI" id="CHEBI:62731"/>
        <dbReference type="ChEBI" id="CHEBI:84166"/>
        <dbReference type="EC" id="1.14.15.46"/>
    </reaction>
</comment>
<comment type="subunit">
    <text evidence="11">Component of a multi-subunit COQ enzyme complex, composed of at least COQ3, COQ4, COQ5, COQ6, COQ7 and COQ9.</text>
</comment>
<evidence type="ECO:0000256" key="3">
    <source>
        <dbReference type="ARBA" id="ARBA00022630"/>
    </source>
</evidence>
<dbReference type="GO" id="GO:0016712">
    <property type="term" value="F:oxidoreductase activity, acting on paired donors, with incorporation or reduction of molecular oxygen, reduced flavin or flavoprotein as one donor, and incorporation of one atom of oxygen"/>
    <property type="evidence" value="ECO:0007669"/>
    <property type="project" value="UniProtKB-UniRule"/>
</dbReference>
<dbReference type="InterPro" id="IPR018168">
    <property type="entry name" value="Ubi_Hdrlase_CS"/>
</dbReference>
<evidence type="ECO:0000256" key="5">
    <source>
        <dbReference type="ARBA" id="ARBA00022792"/>
    </source>
</evidence>
<keyword evidence="9 11" id="KW-0496">Mitochondrion</keyword>
<dbReference type="NCBIfam" id="TIGR01988">
    <property type="entry name" value="Ubi-OHases"/>
    <property type="match status" value="1"/>
</dbReference>
<dbReference type="PANTHER" id="PTHR43876:SF7">
    <property type="entry name" value="UBIQUINONE BIOSYNTHESIS MONOOXYGENASE COQ6, MITOCHONDRIAL"/>
    <property type="match status" value="1"/>
</dbReference>
<dbReference type="PRINTS" id="PR00420">
    <property type="entry name" value="RNGMNOXGNASE"/>
</dbReference>
<dbReference type="HAMAP" id="MF_03193">
    <property type="entry name" value="COQ6_monooxygenase"/>
    <property type="match status" value="1"/>
</dbReference>
<dbReference type="InterPro" id="IPR000689">
    <property type="entry name" value="UbQ_mOase_COQ6"/>
</dbReference>
<dbReference type="GO" id="GO:0071949">
    <property type="term" value="F:FAD binding"/>
    <property type="evidence" value="ECO:0007669"/>
    <property type="project" value="InterPro"/>
</dbReference>
<keyword evidence="10 11" id="KW-0472">Membrane</keyword>
<comment type="catalytic activity">
    <reaction evidence="11">
        <text>a 4-hydroxy-3-(all-trans-polyprenyl)benzoate + 2 reduced [2Fe-2S]-[ferredoxin] + O2 + 2 H(+) = a 3,4-dihydroxy-5-(all-trans-polyprenyl)benzoate + 2 oxidized [2Fe-2S]-[ferredoxin] + H2O</text>
        <dbReference type="Rhea" id="RHEA:81195"/>
        <dbReference type="Rhea" id="RHEA-COMP:9514"/>
        <dbReference type="Rhea" id="RHEA-COMP:10000"/>
        <dbReference type="Rhea" id="RHEA-COMP:10001"/>
        <dbReference type="Rhea" id="RHEA-COMP:10930"/>
        <dbReference type="ChEBI" id="CHEBI:15377"/>
        <dbReference type="ChEBI" id="CHEBI:15378"/>
        <dbReference type="ChEBI" id="CHEBI:15379"/>
        <dbReference type="ChEBI" id="CHEBI:33737"/>
        <dbReference type="ChEBI" id="CHEBI:33738"/>
        <dbReference type="ChEBI" id="CHEBI:64694"/>
        <dbReference type="ChEBI" id="CHEBI:78396"/>
        <dbReference type="EC" id="1.14.15.45"/>
    </reaction>
</comment>
<evidence type="ECO:0000256" key="1">
    <source>
        <dbReference type="ARBA" id="ARBA00001974"/>
    </source>
</evidence>
<dbReference type="Pfam" id="PF01494">
    <property type="entry name" value="FAD_binding_3"/>
    <property type="match status" value="2"/>
</dbReference>
<dbReference type="InterPro" id="IPR036188">
    <property type="entry name" value="FAD/NAD-bd_sf"/>
</dbReference>
<keyword evidence="6 11" id="KW-0274">FAD</keyword>
<dbReference type="AlphaFoldDB" id="A0A9P6Z2Z0"/>
<dbReference type="GO" id="GO:0106364">
    <property type="term" value="F:4-hydroxy-3-all-trans-polyprenylbenzoate oxygenase activity"/>
    <property type="evidence" value="ECO:0007669"/>
    <property type="project" value="UniProtKB-EC"/>
</dbReference>
<feature type="domain" description="FAD-binding" evidence="12">
    <location>
        <begin position="362"/>
        <end position="441"/>
    </location>
</feature>
<name>A0A9P6Z2Z0_9FUNG</name>
<keyword evidence="14" id="KW-1185">Reference proteome</keyword>
<evidence type="ECO:0000259" key="12">
    <source>
        <dbReference type="Pfam" id="PF01494"/>
    </source>
</evidence>
<dbReference type="Gene3D" id="3.50.50.60">
    <property type="entry name" value="FAD/NAD(P)-binding domain"/>
    <property type="match status" value="2"/>
</dbReference>
<evidence type="ECO:0000313" key="14">
    <source>
        <dbReference type="Proteomes" id="UP000740926"/>
    </source>
</evidence>
<dbReference type="GO" id="GO:0031314">
    <property type="term" value="C:extrinsic component of mitochondrial inner membrane"/>
    <property type="evidence" value="ECO:0007669"/>
    <property type="project" value="UniProtKB-UniRule"/>
</dbReference>
<dbReference type="Proteomes" id="UP000740926">
    <property type="component" value="Unassembled WGS sequence"/>
</dbReference>
<keyword evidence="8 11" id="KW-0503">Monooxygenase</keyword>
<evidence type="ECO:0000256" key="4">
    <source>
        <dbReference type="ARBA" id="ARBA00022688"/>
    </source>
</evidence>
<dbReference type="EC" id="1.14.15.46" evidence="11"/>
<sequence length="501" mass="55825">MLRSLQKSYFHKNTFGRRGLVTVSKDIQQAYDVVIIGGGVAGVTLACALASSPSVSRQRIALVEAMDLSNVKSWKPQQYNYSNRVVSLTPGTMNFFQKIGVKQHLTMDRVHGYRDMRVWDGVTGASIHLDSAILDVKEPTIAYMVENINVQHAALQRIEECRSQGVQIDLFEKTKVAEIDKETTSREDGLSLNDWPTVHLDDGKQLKARLLVGADGINSPVRGFAQIESLGWDYNAQGVVATLKLDPERPESKVTAWQRFLPTGPIAMLPLGEGYASMVWSTYPEIAKALKTVSSHDFCNIVNAAFRMSHVDLKYLYQQITSGKACDIGAEYAWRESVAKKSLGEQEIFERENSLPPQVVDIQENSRASFPFRLRNAEHYVKDRVALVGDAAHATHPLAGQGLNQGILDVESLSQLIEKGTMEGQDIGSIHLLRQYASERYLRNIMMISSCDKLHRLYSTDLAPVTWIRSAGLSVVDQLGFAKAEIMKYAMGIEYNGNIRQ</sequence>
<comment type="cofactor">
    <cofactor evidence="1 11">
        <name>FAD</name>
        <dbReference type="ChEBI" id="CHEBI:57692"/>
    </cofactor>
</comment>
<evidence type="ECO:0000256" key="8">
    <source>
        <dbReference type="ARBA" id="ARBA00023033"/>
    </source>
</evidence>
<comment type="subcellular location">
    <subcellularLocation>
        <location evidence="11">Mitochondrion inner membrane</location>
        <topology evidence="11">Peripheral membrane protein</topology>
        <orientation evidence="11">Matrix side</orientation>
    </subcellularLocation>
</comment>
<gene>
    <name evidence="11" type="primary">COQ6</name>
    <name evidence="13" type="ORF">G6F50_006289</name>
</gene>
<dbReference type="InterPro" id="IPR051205">
    <property type="entry name" value="UbiH/COQ6_monooxygenase"/>
</dbReference>
<dbReference type="EC" id="1.14.15.45" evidence="11"/>
<evidence type="ECO:0000256" key="7">
    <source>
        <dbReference type="ARBA" id="ARBA00023002"/>
    </source>
</evidence>
<accession>A0A9P6Z2Z0</accession>
<keyword evidence="7 11" id="KW-0560">Oxidoreductase</keyword>
<proteinExistence type="inferred from homology"/>
<dbReference type="SUPFAM" id="SSF51905">
    <property type="entry name" value="FAD/NAD(P)-binding domain"/>
    <property type="match status" value="1"/>
</dbReference>
<reference evidence="13 14" key="1">
    <citation type="journal article" date="2020" name="Microb. Genom.">
        <title>Genetic diversity of clinical and environmental Mucorales isolates obtained from an investigation of mucormycosis cases among solid organ transplant recipients.</title>
        <authorList>
            <person name="Nguyen M.H."/>
            <person name="Kaul D."/>
            <person name="Muto C."/>
            <person name="Cheng S.J."/>
            <person name="Richter R.A."/>
            <person name="Bruno V.M."/>
            <person name="Liu G."/>
            <person name="Beyhan S."/>
            <person name="Sundermann A.J."/>
            <person name="Mounaud S."/>
            <person name="Pasculle A.W."/>
            <person name="Nierman W.C."/>
            <person name="Driscoll E."/>
            <person name="Cumbie R."/>
            <person name="Clancy C.J."/>
            <person name="Dupont C.L."/>
        </authorList>
    </citation>
    <scope>NUCLEOTIDE SEQUENCE [LARGE SCALE GENOMIC DNA]</scope>
    <source>
        <strain evidence="13 14">GL24</strain>
    </source>
</reference>
<evidence type="ECO:0000256" key="9">
    <source>
        <dbReference type="ARBA" id="ARBA00023128"/>
    </source>
</evidence>
<protein>
    <recommendedName>
        <fullName evidence="11">Ubiquinone biosynthesis monooxygenase COQ6, mitochondrial</fullName>
        <ecNumber evidence="11">1.14.15.45</ecNumber>
    </recommendedName>
    <alternativeName>
        <fullName evidence="11">2-methoxy-6-polyprenolphenol 4-hydroxylase</fullName>
        <ecNumber evidence="11">1.14.15.46</ecNumber>
    </alternativeName>
</protein>
<evidence type="ECO:0000256" key="10">
    <source>
        <dbReference type="ARBA" id="ARBA00023136"/>
    </source>
</evidence>
<dbReference type="InterPro" id="IPR010971">
    <property type="entry name" value="UbiH/COQ6"/>
</dbReference>
<keyword evidence="4 11" id="KW-0831">Ubiquinone biosynthesis</keyword>